<proteinExistence type="predicted"/>
<sequence length="102" mass="11291">MCEGRCKNQNDTAALLSKLPSRRHCDSHGHILYRAGVRRAYDTTKAACTFASLASRNAYERRNRDNDECLSLRAGVNPTPSQSSPRASEPLQSVASRLHCKS</sequence>
<evidence type="ECO:0000256" key="1">
    <source>
        <dbReference type="SAM" id="MobiDB-lite"/>
    </source>
</evidence>
<accession>A0A5C3DVQ2</accession>
<keyword evidence="3" id="KW-1185">Reference proteome</keyword>
<evidence type="ECO:0000313" key="2">
    <source>
        <dbReference type="EMBL" id="SPO22503.1"/>
    </source>
</evidence>
<feature type="compositionally biased region" description="Polar residues" evidence="1">
    <location>
        <begin position="78"/>
        <end position="95"/>
    </location>
</feature>
<name>A0A5C3DVQ2_9BASI</name>
<dbReference type="Proteomes" id="UP000324022">
    <property type="component" value="Unassembled WGS sequence"/>
</dbReference>
<dbReference type="EMBL" id="OOIN01000004">
    <property type="protein sequence ID" value="SPO22503.1"/>
    <property type="molecule type" value="Genomic_DNA"/>
</dbReference>
<reference evidence="2 3" key="1">
    <citation type="submission" date="2018-03" db="EMBL/GenBank/DDBJ databases">
        <authorList>
            <person name="Guldener U."/>
        </authorList>
    </citation>
    <scope>NUCLEOTIDE SEQUENCE [LARGE SCALE GENOMIC DNA]</scope>
    <source>
        <strain evidence="2 3">NBRC100155</strain>
    </source>
</reference>
<feature type="region of interest" description="Disordered" evidence="1">
    <location>
        <begin position="71"/>
        <end position="102"/>
    </location>
</feature>
<gene>
    <name evidence="2" type="ORF">UTRI_01181</name>
</gene>
<organism evidence="2 3">
    <name type="scientific">Ustilago trichophora</name>
    <dbReference type="NCBI Taxonomy" id="86804"/>
    <lineage>
        <taxon>Eukaryota</taxon>
        <taxon>Fungi</taxon>
        <taxon>Dikarya</taxon>
        <taxon>Basidiomycota</taxon>
        <taxon>Ustilaginomycotina</taxon>
        <taxon>Ustilaginomycetes</taxon>
        <taxon>Ustilaginales</taxon>
        <taxon>Ustilaginaceae</taxon>
        <taxon>Ustilago</taxon>
    </lineage>
</organism>
<dbReference type="AlphaFoldDB" id="A0A5C3DVQ2"/>
<evidence type="ECO:0000313" key="3">
    <source>
        <dbReference type="Proteomes" id="UP000324022"/>
    </source>
</evidence>
<protein>
    <submittedName>
        <fullName evidence="2">Uncharacterized protein</fullName>
    </submittedName>
</protein>